<dbReference type="SUPFAM" id="SSF109998">
    <property type="entry name" value="Triger factor/SurA peptide-binding domain-like"/>
    <property type="match status" value="1"/>
</dbReference>
<feature type="chain" id="PRO_5045802847" evidence="2">
    <location>
        <begin position="32"/>
        <end position="486"/>
    </location>
</feature>
<dbReference type="InterPro" id="IPR050245">
    <property type="entry name" value="PrsA_foldase"/>
</dbReference>
<evidence type="ECO:0000313" key="5">
    <source>
        <dbReference type="Proteomes" id="UP001203687"/>
    </source>
</evidence>
<dbReference type="Proteomes" id="UP001203687">
    <property type="component" value="Unassembled WGS sequence"/>
</dbReference>
<dbReference type="GO" id="GO:0003755">
    <property type="term" value="F:peptidyl-prolyl cis-trans isomerase activity"/>
    <property type="evidence" value="ECO:0007669"/>
    <property type="project" value="UniProtKB-EC"/>
</dbReference>
<dbReference type="Gene3D" id="1.10.4030.10">
    <property type="entry name" value="Porin chaperone SurA, peptide-binding domain"/>
    <property type="match status" value="1"/>
</dbReference>
<protein>
    <submittedName>
        <fullName evidence="4">Peptidylprolyl isomerase</fullName>
        <ecNumber evidence="4">5.2.1.8</ecNumber>
    </submittedName>
</protein>
<sequence>MQLKTNNLKSTIKSTFATLVLCVLAVNLSSAQEIIEDVVDTSKKQLDSTQTTTGRKKVDGVSAVVGDFVVLDSDIDKEYIQLQARGVSIANITRCELFGKLLEDKLYAHHAIQDSITVNELEIRSNIEQQINAFLEQKGGSMQQLLEFYKKDTEQSLREEMFEINKNAKLAADMQRKIIEDVEVTPEEVREYYNSIPKDSLPEFGTELKVAQIVVIPEITEASKQAVIDRLKEFKADVIENGASFTTKAVFYSDDKAARSKGGMYTLNRKRPQMVKEFRDVAFSLQEGEISEPFETDFGYHIILLEKIRGQEYDVRHILLRPEITEASIQAAKEKITKVREQIVAGDLTFADAAREFSDEEETKYEGGQLINPYTQDSSMELTKMDPELYGQIQDLKDDEISLVLEDQDRINPVKFKILTVTDRIDEHQADFARDYLKIKNLALQEKQFEEIKKWQEEKIYDTYVKINDDYKGCDFNSNWLKTEKK</sequence>
<comment type="caution">
    <text evidence="4">The sequence shown here is derived from an EMBL/GenBank/DDBJ whole genome shotgun (WGS) entry which is preliminary data.</text>
</comment>
<keyword evidence="1 4" id="KW-0413">Isomerase</keyword>
<dbReference type="SUPFAM" id="SSF54534">
    <property type="entry name" value="FKBP-like"/>
    <property type="match status" value="2"/>
</dbReference>
<feature type="signal peptide" evidence="2">
    <location>
        <begin position="1"/>
        <end position="31"/>
    </location>
</feature>
<dbReference type="InterPro" id="IPR027304">
    <property type="entry name" value="Trigger_fact/SurA_dom_sf"/>
</dbReference>
<evidence type="ECO:0000256" key="1">
    <source>
        <dbReference type="PROSITE-ProRule" id="PRU00278"/>
    </source>
</evidence>
<dbReference type="EC" id="5.2.1.8" evidence="4"/>
<keyword evidence="2" id="KW-0732">Signal</keyword>
<dbReference type="EMBL" id="JALPQF010000021">
    <property type="protein sequence ID" value="MCK8482156.1"/>
    <property type="molecule type" value="Genomic_DNA"/>
</dbReference>
<dbReference type="PROSITE" id="PS50198">
    <property type="entry name" value="PPIC_PPIASE_2"/>
    <property type="match status" value="2"/>
</dbReference>
<name>A0ABT0HCS4_9FLAO</name>
<proteinExistence type="predicted"/>
<dbReference type="PANTHER" id="PTHR47245:SF2">
    <property type="entry name" value="PEPTIDYL-PROLYL CIS-TRANS ISOMERASE HP_0175-RELATED"/>
    <property type="match status" value="1"/>
</dbReference>
<reference evidence="4" key="1">
    <citation type="submission" date="2022-04" db="EMBL/GenBank/DDBJ databases">
        <authorList>
            <person name="Ren T."/>
        </authorList>
    </citation>
    <scope>NUCLEOTIDE SEQUENCE</scope>
    <source>
        <strain evidence="4">F63249</strain>
    </source>
</reference>
<dbReference type="Gene3D" id="3.10.50.40">
    <property type="match status" value="2"/>
</dbReference>
<feature type="domain" description="PpiC" evidence="3">
    <location>
        <begin position="205"/>
        <end position="307"/>
    </location>
</feature>
<organism evidence="4 5">
    <name type="scientific">Psychroserpens algicola</name>
    <dbReference type="NCBI Taxonomy" id="1719034"/>
    <lineage>
        <taxon>Bacteria</taxon>
        <taxon>Pseudomonadati</taxon>
        <taxon>Bacteroidota</taxon>
        <taxon>Flavobacteriia</taxon>
        <taxon>Flavobacteriales</taxon>
        <taxon>Flavobacteriaceae</taxon>
        <taxon>Psychroserpens</taxon>
    </lineage>
</organism>
<dbReference type="InterPro" id="IPR000297">
    <property type="entry name" value="PPIase_PpiC"/>
</dbReference>
<feature type="domain" description="PpiC" evidence="3">
    <location>
        <begin position="310"/>
        <end position="418"/>
    </location>
</feature>
<evidence type="ECO:0000256" key="2">
    <source>
        <dbReference type="SAM" id="SignalP"/>
    </source>
</evidence>
<keyword evidence="1" id="KW-0697">Rotamase</keyword>
<accession>A0ABT0HCS4</accession>
<gene>
    <name evidence="4" type="ORF">MUY34_16105</name>
</gene>
<evidence type="ECO:0000313" key="4">
    <source>
        <dbReference type="EMBL" id="MCK8482156.1"/>
    </source>
</evidence>
<dbReference type="PANTHER" id="PTHR47245">
    <property type="entry name" value="PEPTIDYLPROLYL ISOMERASE"/>
    <property type="match status" value="1"/>
</dbReference>
<keyword evidence="5" id="KW-1185">Reference proteome</keyword>
<dbReference type="Pfam" id="PF00639">
    <property type="entry name" value="Rotamase"/>
    <property type="match status" value="2"/>
</dbReference>
<dbReference type="InterPro" id="IPR046357">
    <property type="entry name" value="PPIase_dom_sf"/>
</dbReference>
<evidence type="ECO:0000259" key="3">
    <source>
        <dbReference type="PROSITE" id="PS50198"/>
    </source>
</evidence>